<name>A0A0G4PKH1_PENC3</name>
<keyword evidence="7" id="KW-1185">Reference proteome</keyword>
<feature type="transmembrane region" description="Helical" evidence="4">
    <location>
        <begin position="366"/>
        <end position="384"/>
    </location>
</feature>
<dbReference type="InterPro" id="IPR020846">
    <property type="entry name" value="MFS_dom"/>
</dbReference>
<feature type="domain" description="Major facilitator superfamily (MFS) profile" evidence="5">
    <location>
        <begin position="243"/>
        <end position="430"/>
    </location>
</feature>
<reference evidence="6 7" key="1">
    <citation type="journal article" date="2014" name="Nat. Commun.">
        <title>Multiple recent horizontal transfers of a large genomic region in cheese making fungi.</title>
        <authorList>
            <person name="Cheeseman K."/>
            <person name="Ropars J."/>
            <person name="Renault P."/>
            <person name="Dupont J."/>
            <person name="Gouzy J."/>
            <person name="Branca A."/>
            <person name="Abraham A.L."/>
            <person name="Ceppi M."/>
            <person name="Conseiller E."/>
            <person name="Debuchy R."/>
            <person name="Malagnac F."/>
            <person name="Goarin A."/>
            <person name="Silar P."/>
            <person name="Lacoste S."/>
            <person name="Sallet E."/>
            <person name="Bensimon A."/>
            <person name="Giraud T."/>
            <person name="Brygoo Y."/>
        </authorList>
    </citation>
    <scope>NUCLEOTIDE SEQUENCE [LARGE SCALE GENOMIC DNA]</scope>
    <source>
        <strain evidence="7">FM 013</strain>
    </source>
</reference>
<evidence type="ECO:0000313" key="7">
    <source>
        <dbReference type="Proteomes" id="UP000053732"/>
    </source>
</evidence>
<evidence type="ECO:0000256" key="2">
    <source>
        <dbReference type="ARBA" id="ARBA00006727"/>
    </source>
</evidence>
<dbReference type="EMBL" id="HG793152">
    <property type="protein sequence ID" value="CRL26688.1"/>
    <property type="molecule type" value="Genomic_DNA"/>
</dbReference>
<evidence type="ECO:0000256" key="1">
    <source>
        <dbReference type="ARBA" id="ARBA00004141"/>
    </source>
</evidence>
<feature type="transmembrane region" description="Helical" evidence="4">
    <location>
        <begin position="278"/>
        <end position="300"/>
    </location>
</feature>
<dbReference type="SUPFAM" id="SSF103473">
    <property type="entry name" value="MFS general substrate transporter"/>
    <property type="match status" value="1"/>
</dbReference>
<dbReference type="GO" id="GO:0022857">
    <property type="term" value="F:transmembrane transporter activity"/>
    <property type="evidence" value="ECO:0007669"/>
    <property type="project" value="InterPro"/>
</dbReference>
<feature type="transmembrane region" description="Helical" evidence="4">
    <location>
        <begin position="333"/>
        <end position="359"/>
    </location>
</feature>
<feature type="transmembrane region" description="Helical" evidence="4">
    <location>
        <begin position="167"/>
        <end position="190"/>
    </location>
</feature>
<keyword evidence="4" id="KW-0812">Transmembrane</keyword>
<feature type="transmembrane region" description="Helical" evidence="4">
    <location>
        <begin position="42"/>
        <end position="63"/>
    </location>
</feature>
<feature type="transmembrane region" description="Helical" evidence="4">
    <location>
        <begin position="133"/>
        <end position="155"/>
    </location>
</feature>
<keyword evidence="4" id="KW-0472">Membrane</keyword>
<feature type="transmembrane region" description="Helical" evidence="4">
    <location>
        <begin position="244"/>
        <end position="266"/>
    </location>
</feature>
<evidence type="ECO:0000313" key="6">
    <source>
        <dbReference type="EMBL" id="CRL26688.1"/>
    </source>
</evidence>
<feature type="transmembrane region" description="Helical" evidence="4">
    <location>
        <begin position="202"/>
        <end position="223"/>
    </location>
</feature>
<organism evidence="6 7">
    <name type="scientific">Penicillium camemberti (strain FM 013)</name>
    <dbReference type="NCBI Taxonomy" id="1429867"/>
    <lineage>
        <taxon>Eukaryota</taxon>
        <taxon>Fungi</taxon>
        <taxon>Dikarya</taxon>
        <taxon>Ascomycota</taxon>
        <taxon>Pezizomycotina</taxon>
        <taxon>Eurotiomycetes</taxon>
        <taxon>Eurotiomycetidae</taxon>
        <taxon>Eurotiales</taxon>
        <taxon>Aspergillaceae</taxon>
        <taxon>Penicillium</taxon>
    </lineage>
</organism>
<dbReference type="Proteomes" id="UP000053732">
    <property type="component" value="Unassembled WGS sequence"/>
</dbReference>
<dbReference type="PANTHER" id="PTHR11360:SF319">
    <property type="entry name" value="MAJOR FACILITATOR SUPERFAMILY (MFS) PROFILE DOMAIN-CONTAINING PROTEIN"/>
    <property type="match status" value="1"/>
</dbReference>
<dbReference type="InterPro" id="IPR011701">
    <property type="entry name" value="MFS"/>
</dbReference>
<dbReference type="Pfam" id="PF07690">
    <property type="entry name" value="MFS_1"/>
    <property type="match status" value="1"/>
</dbReference>
<sequence length="430" mass="45708">MDDPKLTPSVSEKLTDGALESSENNEDNFCHPDKAPDGGLRAWLTTAGTACTFFAALGFANSFGVFEEYYLSHQLKDEPADKIAWIGSLSAFFQFATGAVGGPLFDRYGAWVIRPAAILYLFSLMMTSLCEKYWQFMLAQGVLLGVSMGLLQFPSMAAVMQYFDKNIAAALGIAVAGSSIGGVVIPIALSKMLNSTSLGFGWSVRIIAFVVTPLLAFSCLTVKARLPPRKTTFYIPSAFTKVDFCLLVSAMFFMFFGLFTPLFYIPTYAVSRGMDATLASYLLAILNAASTFGRVIPGVLADKFGRLNVLALGGTITGIIIFCMNKAESNPALIVYSIAFGFWSGTIISGASAALSILIPDPRVGGTYLGMALGVSSMAALIGPPVNGALVNKYHGFFEVSILSGATCVLGALLALVIKTQTPQGILGRV</sequence>
<evidence type="ECO:0000259" key="5">
    <source>
        <dbReference type="PROSITE" id="PS50850"/>
    </source>
</evidence>
<protein>
    <submittedName>
        <fullName evidence="6">Sucrose/H+ symporter, plant</fullName>
    </submittedName>
</protein>
<gene>
    <name evidence="6" type="ORF">PCAMFM013_S019g000105</name>
</gene>
<dbReference type="AlphaFoldDB" id="A0A0G4PKH1"/>
<proteinExistence type="inferred from homology"/>
<feature type="transmembrane region" description="Helical" evidence="4">
    <location>
        <begin position="83"/>
        <end position="101"/>
    </location>
</feature>
<dbReference type="PANTHER" id="PTHR11360">
    <property type="entry name" value="MONOCARBOXYLATE TRANSPORTER"/>
    <property type="match status" value="1"/>
</dbReference>
<evidence type="ECO:0000256" key="4">
    <source>
        <dbReference type="SAM" id="Phobius"/>
    </source>
</evidence>
<feature type="region of interest" description="Disordered" evidence="3">
    <location>
        <begin position="1"/>
        <end position="30"/>
    </location>
</feature>
<dbReference type="Gene3D" id="1.20.1250.20">
    <property type="entry name" value="MFS general substrate transporter like domains"/>
    <property type="match status" value="2"/>
</dbReference>
<feature type="transmembrane region" description="Helical" evidence="4">
    <location>
        <begin position="396"/>
        <end position="418"/>
    </location>
</feature>
<keyword evidence="4" id="KW-1133">Transmembrane helix</keyword>
<feature type="transmembrane region" description="Helical" evidence="4">
    <location>
        <begin position="307"/>
        <end position="327"/>
    </location>
</feature>
<comment type="subcellular location">
    <subcellularLocation>
        <location evidence="1">Membrane</location>
        <topology evidence="1">Multi-pass membrane protein</topology>
    </subcellularLocation>
</comment>
<dbReference type="PROSITE" id="PS50850">
    <property type="entry name" value="MFS"/>
    <property type="match status" value="1"/>
</dbReference>
<comment type="similarity">
    <text evidence="2">Belongs to the major facilitator superfamily. Monocarboxylate porter (TC 2.A.1.13) family.</text>
</comment>
<dbReference type="CDD" id="cd17352">
    <property type="entry name" value="MFS_MCT_SLC16"/>
    <property type="match status" value="1"/>
</dbReference>
<evidence type="ECO:0000256" key="3">
    <source>
        <dbReference type="SAM" id="MobiDB-lite"/>
    </source>
</evidence>
<dbReference type="InterPro" id="IPR050327">
    <property type="entry name" value="Proton-linked_MCT"/>
</dbReference>
<accession>A0A0G4PKH1</accession>
<dbReference type="GO" id="GO:0016020">
    <property type="term" value="C:membrane"/>
    <property type="evidence" value="ECO:0007669"/>
    <property type="project" value="UniProtKB-SubCell"/>
</dbReference>
<feature type="transmembrane region" description="Helical" evidence="4">
    <location>
        <begin position="108"/>
        <end position="127"/>
    </location>
</feature>
<dbReference type="InterPro" id="IPR036259">
    <property type="entry name" value="MFS_trans_sf"/>
</dbReference>